<keyword evidence="3" id="KW-1185">Reference proteome</keyword>
<dbReference type="RefSeq" id="WP_132702614.1">
    <property type="nucleotide sequence ID" value="NZ_SMGI01000001.1"/>
</dbReference>
<keyword evidence="1" id="KW-0812">Transmembrane</keyword>
<keyword evidence="1" id="KW-0472">Membrane</keyword>
<feature type="transmembrane region" description="Helical" evidence="1">
    <location>
        <begin position="79"/>
        <end position="100"/>
    </location>
</feature>
<evidence type="ECO:0000256" key="1">
    <source>
        <dbReference type="SAM" id="Phobius"/>
    </source>
</evidence>
<evidence type="ECO:0000313" key="3">
    <source>
        <dbReference type="Proteomes" id="UP000295714"/>
    </source>
</evidence>
<evidence type="ECO:0000313" key="2">
    <source>
        <dbReference type="EMBL" id="TCK68663.1"/>
    </source>
</evidence>
<dbReference type="EMBL" id="SMGI01000001">
    <property type="protein sequence ID" value="TCK68663.1"/>
    <property type="molecule type" value="Genomic_DNA"/>
</dbReference>
<organism evidence="2 3">
    <name type="scientific">Winogradskyella wandonensis</name>
    <dbReference type="NCBI Taxonomy" id="1442586"/>
    <lineage>
        <taxon>Bacteria</taxon>
        <taxon>Pseudomonadati</taxon>
        <taxon>Bacteroidota</taxon>
        <taxon>Flavobacteriia</taxon>
        <taxon>Flavobacteriales</taxon>
        <taxon>Flavobacteriaceae</taxon>
        <taxon>Winogradskyella</taxon>
    </lineage>
</organism>
<feature type="transmembrane region" description="Helical" evidence="1">
    <location>
        <begin position="162"/>
        <end position="186"/>
    </location>
</feature>
<feature type="transmembrane region" description="Helical" evidence="1">
    <location>
        <begin position="130"/>
        <end position="150"/>
    </location>
</feature>
<accession>A0A4R1KVD4</accession>
<gene>
    <name evidence="2" type="ORF">DFQ05_0171</name>
</gene>
<proteinExistence type="predicted"/>
<protein>
    <submittedName>
        <fullName evidence="2">Uncharacterized protein DUF3667</fullName>
    </submittedName>
</protein>
<dbReference type="OrthoDB" id="1143019at2"/>
<keyword evidence="1" id="KW-1133">Transmembrane helix</keyword>
<dbReference type="AlphaFoldDB" id="A0A4R1KVD4"/>
<dbReference type="Pfam" id="PF12412">
    <property type="entry name" value="DUF3667"/>
    <property type="match status" value="1"/>
</dbReference>
<comment type="caution">
    <text evidence="2">The sequence shown here is derived from an EMBL/GenBank/DDBJ whole genome shotgun (WGS) entry which is preliminary data.</text>
</comment>
<name>A0A4R1KVD4_9FLAO</name>
<sequence>MECKNCQQELIDNSDYCNKCGGRVIRNRLTFRNLFEHITETFFNVDNKLLRTFLNLFKRPEDVIAGYINGVRKKYVNPISYLALAISIGGLYVIILNKYFPDALSKMGNPMGVKAQEEAIKSAMSSVQEYYSIIMVLFIPIYALISRLVFVNRKEFNLTEHIVMAMYIVAQFSLLSSFLNILILIFNIPPQILGAVSALFQIGFFAYCYKRIYKISFWGIVLRTLFFIAILGATTILFSILSVIIGIIFRDHPIMKSFIESQKAVYEAQKTIRDSIN</sequence>
<dbReference type="Proteomes" id="UP000295714">
    <property type="component" value="Unassembled WGS sequence"/>
</dbReference>
<feature type="transmembrane region" description="Helical" evidence="1">
    <location>
        <begin position="221"/>
        <end position="249"/>
    </location>
</feature>
<reference evidence="2 3" key="1">
    <citation type="journal article" date="2015" name="Stand. Genomic Sci.">
        <title>Genomic Encyclopedia of Bacterial and Archaeal Type Strains, Phase III: the genomes of soil and plant-associated and newly described type strains.</title>
        <authorList>
            <person name="Whitman W.B."/>
            <person name="Woyke T."/>
            <person name="Klenk H.P."/>
            <person name="Zhou Y."/>
            <person name="Lilburn T.G."/>
            <person name="Beck B.J."/>
            <person name="De Vos P."/>
            <person name="Vandamme P."/>
            <person name="Eisen J.A."/>
            <person name="Garrity G."/>
            <person name="Hugenholtz P."/>
            <person name="Kyrpides N.C."/>
        </authorList>
    </citation>
    <scope>NUCLEOTIDE SEQUENCE [LARGE SCALE GENOMIC DNA]</scope>
    <source>
        <strain evidence="2 3">CECT 8445</strain>
    </source>
</reference>
<feature type="transmembrane region" description="Helical" evidence="1">
    <location>
        <begin position="192"/>
        <end position="209"/>
    </location>
</feature>
<dbReference type="InterPro" id="IPR022134">
    <property type="entry name" value="DUF3667"/>
</dbReference>